<proteinExistence type="predicted"/>
<feature type="region of interest" description="Disordered" evidence="1">
    <location>
        <begin position="148"/>
        <end position="169"/>
    </location>
</feature>
<reference evidence="2 3" key="1">
    <citation type="submission" date="2016-10" db="EMBL/GenBank/DDBJ databases">
        <title>Genome sequence of the basidiomycete white-rot fungus Trametes pubescens.</title>
        <authorList>
            <person name="Makela M.R."/>
            <person name="Granchi Z."/>
            <person name="Peng M."/>
            <person name="De Vries R.P."/>
            <person name="Grigoriev I."/>
            <person name="Riley R."/>
            <person name="Hilden K."/>
        </authorList>
    </citation>
    <scope>NUCLEOTIDE SEQUENCE [LARGE SCALE GENOMIC DNA]</scope>
    <source>
        <strain evidence="2 3">FBCC735</strain>
    </source>
</reference>
<dbReference type="AlphaFoldDB" id="A0A1M2VMH7"/>
<dbReference type="Proteomes" id="UP000184267">
    <property type="component" value="Unassembled WGS sequence"/>
</dbReference>
<dbReference type="EMBL" id="MNAD01001011">
    <property type="protein sequence ID" value="OJT08797.1"/>
    <property type="molecule type" value="Genomic_DNA"/>
</dbReference>
<name>A0A1M2VMH7_TRAPU</name>
<organism evidence="2 3">
    <name type="scientific">Trametes pubescens</name>
    <name type="common">White-rot fungus</name>
    <dbReference type="NCBI Taxonomy" id="154538"/>
    <lineage>
        <taxon>Eukaryota</taxon>
        <taxon>Fungi</taxon>
        <taxon>Dikarya</taxon>
        <taxon>Basidiomycota</taxon>
        <taxon>Agaricomycotina</taxon>
        <taxon>Agaricomycetes</taxon>
        <taxon>Polyporales</taxon>
        <taxon>Polyporaceae</taxon>
        <taxon>Trametes</taxon>
    </lineage>
</organism>
<evidence type="ECO:0000313" key="2">
    <source>
        <dbReference type="EMBL" id="OJT08797.1"/>
    </source>
</evidence>
<protein>
    <submittedName>
        <fullName evidence="2">Uncharacterized protein</fullName>
    </submittedName>
</protein>
<gene>
    <name evidence="2" type="ORF">TRAPUB_303</name>
</gene>
<comment type="caution">
    <text evidence="2">The sequence shown here is derived from an EMBL/GenBank/DDBJ whole genome shotgun (WGS) entry which is preliminary data.</text>
</comment>
<accession>A0A1M2VMH7</accession>
<evidence type="ECO:0000256" key="1">
    <source>
        <dbReference type="SAM" id="MobiDB-lite"/>
    </source>
</evidence>
<sequence length="169" mass="18151">MGATAVVRAAFEGSDAPSVHGSQGGPRTCHPGSRGGLHAILDEPSQLVSLGIRACEAIRLIWKARARSIGGACVIGRVEESAPSVSIYNVYSNAKLCRRTRGRSAARIRSRAAPDSTFVMGWAARSQMAMRAEAKSRLTSTMLPSVQRQHHENRTVNGCRNAVANDVRR</sequence>
<keyword evidence="3" id="KW-1185">Reference proteome</keyword>
<evidence type="ECO:0000313" key="3">
    <source>
        <dbReference type="Proteomes" id="UP000184267"/>
    </source>
</evidence>
<feature type="region of interest" description="Disordered" evidence="1">
    <location>
        <begin position="15"/>
        <end position="36"/>
    </location>
</feature>